<dbReference type="AlphaFoldDB" id="A0A0S8FPL5"/>
<name>A0A0S8FPL5_UNCW3</name>
<dbReference type="InterPro" id="IPR055151">
    <property type="entry name" value="GH113"/>
</dbReference>
<accession>A0A0S8FPL5</accession>
<dbReference type="STRING" id="1703779.AMJ83_10275"/>
<dbReference type="InterPro" id="IPR017853">
    <property type="entry name" value="GH"/>
</dbReference>
<comment type="caution">
    <text evidence="1">The sequence shown here is derived from an EMBL/GenBank/DDBJ whole genome shotgun (WGS) entry which is preliminary data.</text>
</comment>
<dbReference type="CDD" id="cd19608">
    <property type="entry name" value="GH113_mannanase-like"/>
    <property type="match status" value="1"/>
</dbReference>
<reference evidence="1 2" key="1">
    <citation type="journal article" date="2015" name="Microbiome">
        <title>Genomic resolution of linkages in carbon, nitrogen, and sulfur cycling among widespread estuary sediment bacteria.</title>
        <authorList>
            <person name="Baker B.J."/>
            <person name="Lazar C.S."/>
            <person name="Teske A.P."/>
            <person name="Dick G.J."/>
        </authorList>
    </citation>
    <scope>NUCLEOTIDE SEQUENCE [LARGE SCALE GENOMIC DNA]</scope>
    <source>
        <strain evidence="1">SM23_42</strain>
    </source>
</reference>
<protein>
    <submittedName>
        <fullName evidence="1">Uncharacterized protein</fullName>
    </submittedName>
</protein>
<evidence type="ECO:0000313" key="1">
    <source>
        <dbReference type="EMBL" id="KPK62645.1"/>
    </source>
</evidence>
<proteinExistence type="predicted"/>
<gene>
    <name evidence="1" type="ORF">AMJ83_10275</name>
</gene>
<dbReference type="EMBL" id="LJUJ01000030">
    <property type="protein sequence ID" value="KPK62645.1"/>
    <property type="molecule type" value="Genomic_DNA"/>
</dbReference>
<dbReference type="SUPFAM" id="SSF51445">
    <property type="entry name" value="(Trans)glycosidases"/>
    <property type="match status" value="1"/>
</dbReference>
<evidence type="ECO:0000313" key="2">
    <source>
        <dbReference type="Proteomes" id="UP000051373"/>
    </source>
</evidence>
<dbReference type="Gene3D" id="3.20.20.80">
    <property type="entry name" value="Glycosidases"/>
    <property type="match status" value="1"/>
</dbReference>
<sequence length="297" mass="33989">MAIPSWQSHEYLDSRIIESMVVLKSTGATHIAVVPTWYQESLESYSIHPTVNTPTDSAVTNIISEAKALGYVIMLKPHVDVEDGSFRGEISPGNTDQWFISYENFILHYAEIASAEDVEIFCIGTELKSLSSRAEWQNIIASVRAIYQGAILYAANWDEYALVSFWELLDFVGIDAYFPLAQDREATIEEYLQNLDLWLYQIDDYQECTGKDIMITEVGFKSVKGSAVSPYDWKYEGVMDEESQADAYRTILATLQRKMWLAGIFFWHWDPILRQDSVGYTPYGKQAENVLQEFWGE</sequence>
<organism evidence="1 2">
    <name type="scientific">candidate division WOR_3 bacterium SM23_42</name>
    <dbReference type="NCBI Taxonomy" id="1703779"/>
    <lineage>
        <taxon>Bacteria</taxon>
        <taxon>Bacteria division WOR-3</taxon>
    </lineage>
</organism>
<dbReference type="Pfam" id="PF22612">
    <property type="entry name" value="GH113"/>
    <property type="match status" value="1"/>
</dbReference>
<dbReference type="Proteomes" id="UP000051373">
    <property type="component" value="Unassembled WGS sequence"/>
</dbReference>